<organism evidence="1 2">
    <name type="scientific">Nonomuraea longicatena</name>
    <dbReference type="NCBI Taxonomy" id="83682"/>
    <lineage>
        <taxon>Bacteria</taxon>
        <taxon>Bacillati</taxon>
        <taxon>Actinomycetota</taxon>
        <taxon>Actinomycetes</taxon>
        <taxon>Streptosporangiales</taxon>
        <taxon>Streptosporangiaceae</taxon>
        <taxon>Nonomuraea</taxon>
    </lineage>
</organism>
<proteinExistence type="predicted"/>
<protein>
    <submittedName>
        <fullName evidence="1">Uncharacterized protein</fullName>
    </submittedName>
</protein>
<evidence type="ECO:0000313" key="1">
    <source>
        <dbReference type="EMBL" id="GAA0933845.1"/>
    </source>
</evidence>
<gene>
    <name evidence="1" type="ORF">GCM10009560_40400</name>
</gene>
<accession>A0ABP4AC92</accession>
<evidence type="ECO:0000313" key="2">
    <source>
        <dbReference type="Proteomes" id="UP001501578"/>
    </source>
</evidence>
<sequence length="314" mass="35001">MRVLPYRVVLGEISLTVEAARLDGLAVPYELVSGRRHVVALHHVERADWWSAVLSVVVEGPESELSSGPWSNMACLATLTERRTRAHVATRLRMDRPGLWSGEVELSRDRFDLRAELSACLVAKVDGILGRRIATADSPWTVDLRPRSPTHQGERLITRWADFGSPDNPLLHPYKSDPWSVETNAETPVLYLNSGFEGLRALLESTRPAERAVRDSVAAQIASDAWSGLFQAAAGQVENAHWPGGWQESVLRRMLFDVFPDRSPDDGLRELIRRREDSGDLHARVRHAAAKQARLPGALGTFIRTLRRTGQEST</sequence>
<comment type="caution">
    <text evidence="1">The sequence shown here is derived from an EMBL/GenBank/DDBJ whole genome shotgun (WGS) entry which is preliminary data.</text>
</comment>
<reference evidence="2" key="1">
    <citation type="journal article" date="2019" name="Int. J. Syst. Evol. Microbiol.">
        <title>The Global Catalogue of Microorganisms (GCM) 10K type strain sequencing project: providing services to taxonomists for standard genome sequencing and annotation.</title>
        <authorList>
            <consortium name="The Broad Institute Genomics Platform"/>
            <consortium name="The Broad Institute Genome Sequencing Center for Infectious Disease"/>
            <person name="Wu L."/>
            <person name="Ma J."/>
        </authorList>
    </citation>
    <scope>NUCLEOTIDE SEQUENCE [LARGE SCALE GENOMIC DNA]</scope>
    <source>
        <strain evidence="2">JCM 11136</strain>
    </source>
</reference>
<dbReference type="EMBL" id="BAAAHQ010000021">
    <property type="protein sequence ID" value="GAA0933845.1"/>
    <property type="molecule type" value="Genomic_DNA"/>
</dbReference>
<keyword evidence="2" id="KW-1185">Reference proteome</keyword>
<dbReference type="Proteomes" id="UP001501578">
    <property type="component" value="Unassembled WGS sequence"/>
</dbReference>
<name>A0ABP4AC92_9ACTN</name>
<dbReference type="RefSeq" id="WP_343951471.1">
    <property type="nucleotide sequence ID" value="NZ_BAAAHQ010000021.1"/>
</dbReference>